<feature type="compositionally biased region" description="Polar residues" evidence="2">
    <location>
        <begin position="500"/>
        <end position="524"/>
    </location>
</feature>
<dbReference type="InterPro" id="IPR001849">
    <property type="entry name" value="PH_domain"/>
</dbReference>
<feature type="compositionally biased region" description="Polar residues" evidence="2">
    <location>
        <begin position="268"/>
        <end position="286"/>
    </location>
</feature>
<comment type="caution">
    <text evidence="4">The sequence shown here is derived from an EMBL/GenBank/DDBJ whole genome shotgun (WGS) entry which is preliminary data.</text>
</comment>
<dbReference type="STRING" id="1890364.A0A2P6NWP1"/>
<evidence type="ECO:0000313" key="4">
    <source>
        <dbReference type="EMBL" id="PRP88382.1"/>
    </source>
</evidence>
<sequence>MEEVESMLRSAFRDTETMNRKLDEFETTKSRETLNEVTAMLKVVMQQLKDIRANTDAKREYGQMQTELGVKMKELVARIKAGANLVSSAPVEKQPEATDRSKRVSATLPSNPAASRTSFMGNSRRPAGAANMGNPNRQSLREKETFDHLKVPLKGYMKKQGEDILKQWKKRFFQIAAPKAGESYLLYYSKDESSEKEKGFIDLGTVTKVIDVVGQSIDLDTGSRVYHLQANSREDHKYWLDGLRGWVKAIESEGGAFITGSRTSEIYTTEPSVQEYTSRPRTGSSANEDKVRVEREARMSYEKQAEEERTRKREEEARREEDRKRHEEHQKEQEERMKKQREKELAAEQERERLEKEDKMRNEEAMMNRARREAEEKKQEELLRIKREEEERQRTEEEARQRQLMIEDDKRRREEKERMEEDERRRIAEKVRQDEEKKNAAERAKLESAAKQKKVELEEQEEEQKTPASPTTVKRAPGLERAWKAEGFKPRMLSVGSQRGLNVTASPGSSPVDSFVSGSPPTSTNDREVTELREQVKQLTDKVHELEDTIAKDISKDVFVKLELELRRMEKEYEELRNRYRLDEERFRMAEEKREQEQKTCKELEEENRGKDNHIRRLQKKLKAARKEEPESTSASVGSYSNMTAAANSGAHSSMNGGGAEQGDVQKDRLISKLRETIWAHQQQNSALSVEMSREASAFLMKMRVKDEVIRQQEREMKALRENHSLIREKFVAQQIGLDSPHDDNSKDVELQKIQRAYFFSIAVACKLQYAPESNMNITELLEKAISLNVEWQEYQEWIPKQIIDYSKKHPPQ</sequence>
<organism evidence="4 5">
    <name type="scientific">Planoprotostelium fungivorum</name>
    <dbReference type="NCBI Taxonomy" id="1890364"/>
    <lineage>
        <taxon>Eukaryota</taxon>
        <taxon>Amoebozoa</taxon>
        <taxon>Evosea</taxon>
        <taxon>Variosea</taxon>
        <taxon>Cavosteliida</taxon>
        <taxon>Cavosteliaceae</taxon>
        <taxon>Planoprotostelium</taxon>
    </lineage>
</organism>
<name>A0A2P6NWP1_9EUKA</name>
<gene>
    <name evidence="4" type="ORF">PROFUN_03296</name>
</gene>
<protein>
    <recommendedName>
        <fullName evidence="3">PH domain-containing protein</fullName>
    </recommendedName>
</protein>
<feature type="compositionally biased region" description="Basic and acidic residues" evidence="2">
    <location>
        <begin position="287"/>
        <end position="457"/>
    </location>
</feature>
<feature type="compositionally biased region" description="Basic and acidic residues" evidence="2">
    <location>
        <begin position="93"/>
        <end position="102"/>
    </location>
</feature>
<dbReference type="EMBL" id="MDYQ01000011">
    <property type="protein sequence ID" value="PRP88382.1"/>
    <property type="molecule type" value="Genomic_DNA"/>
</dbReference>
<feature type="domain" description="PH" evidence="3">
    <location>
        <begin position="150"/>
        <end position="248"/>
    </location>
</feature>
<dbReference type="SUPFAM" id="SSF50729">
    <property type="entry name" value="PH domain-like"/>
    <property type="match status" value="1"/>
</dbReference>
<feature type="compositionally biased region" description="Polar residues" evidence="2">
    <location>
        <begin position="107"/>
        <end position="121"/>
    </location>
</feature>
<feature type="region of interest" description="Disordered" evidence="2">
    <location>
        <begin position="90"/>
        <end position="143"/>
    </location>
</feature>
<dbReference type="InterPro" id="IPR011993">
    <property type="entry name" value="PH-like_dom_sf"/>
</dbReference>
<feature type="coiled-coil region" evidence="1">
    <location>
        <begin position="703"/>
        <end position="730"/>
    </location>
</feature>
<feature type="region of interest" description="Disordered" evidence="2">
    <location>
        <begin position="268"/>
        <end position="481"/>
    </location>
</feature>
<feature type="compositionally biased region" description="Basic and acidic residues" evidence="2">
    <location>
        <begin position="593"/>
        <end position="615"/>
    </location>
</feature>
<accession>A0A2P6NWP1</accession>
<dbReference type="OrthoDB" id="20661at2759"/>
<dbReference type="AlphaFoldDB" id="A0A2P6NWP1"/>
<evidence type="ECO:0000256" key="2">
    <source>
        <dbReference type="SAM" id="MobiDB-lite"/>
    </source>
</evidence>
<dbReference type="Gene3D" id="2.30.29.30">
    <property type="entry name" value="Pleckstrin-homology domain (PH domain)/Phosphotyrosine-binding domain (PTB)"/>
    <property type="match status" value="1"/>
</dbReference>
<feature type="region of interest" description="Disordered" evidence="2">
    <location>
        <begin position="593"/>
        <end position="640"/>
    </location>
</feature>
<reference evidence="4 5" key="1">
    <citation type="journal article" date="2018" name="Genome Biol. Evol.">
        <title>Multiple Roots of Fruiting Body Formation in Amoebozoa.</title>
        <authorList>
            <person name="Hillmann F."/>
            <person name="Forbes G."/>
            <person name="Novohradska S."/>
            <person name="Ferling I."/>
            <person name="Riege K."/>
            <person name="Groth M."/>
            <person name="Westermann M."/>
            <person name="Marz M."/>
            <person name="Spaller T."/>
            <person name="Winckler T."/>
            <person name="Schaap P."/>
            <person name="Glockner G."/>
        </authorList>
    </citation>
    <scope>NUCLEOTIDE SEQUENCE [LARGE SCALE GENOMIC DNA]</scope>
    <source>
        <strain evidence="4 5">Jena</strain>
    </source>
</reference>
<dbReference type="FunCoup" id="A0A2P6NWP1">
    <property type="interactions" value="25"/>
</dbReference>
<keyword evidence="1" id="KW-0175">Coiled coil</keyword>
<dbReference type="InParanoid" id="A0A2P6NWP1"/>
<keyword evidence="5" id="KW-1185">Reference proteome</keyword>
<dbReference type="SMART" id="SM00233">
    <property type="entry name" value="PH"/>
    <property type="match status" value="1"/>
</dbReference>
<evidence type="ECO:0000313" key="5">
    <source>
        <dbReference type="Proteomes" id="UP000241769"/>
    </source>
</evidence>
<dbReference type="PROSITE" id="PS50003">
    <property type="entry name" value="PH_DOMAIN"/>
    <property type="match status" value="1"/>
</dbReference>
<dbReference type="Proteomes" id="UP000241769">
    <property type="component" value="Unassembled WGS sequence"/>
</dbReference>
<evidence type="ECO:0000256" key="1">
    <source>
        <dbReference type="SAM" id="Coils"/>
    </source>
</evidence>
<proteinExistence type="predicted"/>
<evidence type="ECO:0000259" key="3">
    <source>
        <dbReference type="PROSITE" id="PS50003"/>
    </source>
</evidence>
<dbReference type="Pfam" id="PF00169">
    <property type="entry name" value="PH"/>
    <property type="match status" value="1"/>
</dbReference>
<feature type="region of interest" description="Disordered" evidence="2">
    <location>
        <begin position="500"/>
        <end position="529"/>
    </location>
</feature>